<feature type="coiled-coil region" evidence="8">
    <location>
        <begin position="92"/>
        <end position="306"/>
    </location>
</feature>
<keyword evidence="4" id="KW-0970">Cilium biogenesis/degradation</keyword>
<dbReference type="PANTHER" id="PTHR18879">
    <property type="entry name" value="CENTROSOMAL PROTEIN OF 290 KDA"/>
    <property type="match status" value="1"/>
</dbReference>
<feature type="coiled-coil region" evidence="8">
    <location>
        <begin position="522"/>
        <end position="556"/>
    </location>
</feature>
<name>A0A9C6WYB4_FRAOC</name>
<keyword evidence="5 8" id="KW-0175">Coiled coil</keyword>
<evidence type="ECO:0000256" key="6">
    <source>
        <dbReference type="ARBA" id="ARBA00023212"/>
    </source>
</evidence>
<feature type="region of interest" description="Disordered" evidence="9">
    <location>
        <begin position="1948"/>
        <end position="1975"/>
    </location>
</feature>
<accession>A0A9C6WYB4</accession>
<evidence type="ECO:0000313" key="11">
    <source>
        <dbReference type="RefSeq" id="XP_052121068.1"/>
    </source>
</evidence>
<comment type="subcellular location">
    <subcellularLocation>
        <location evidence="1">Cytoplasm</location>
        <location evidence="1">Cytoskeleton</location>
        <location evidence="1">Cilium basal body</location>
    </subcellularLocation>
    <subcellularLocation>
        <location evidence="2">Cytoplasm</location>
        <location evidence="2">Cytoskeleton</location>
        <location evidence="2">Microtubule organizing center</location>
        <location evidence="2">Centrosome</location>
    </subcellularLocation>
</comment>
<dbReference type="GO" id="GO:0035869">
    <property type="term" value="C:ciliary transition zone"/>
    <property type="evidence" value="ECO:0007669"/>
    <property type="project" value="TreeGrafter"/>
</dbReference>
<protein>
    <submittedName>
        <fullName evidence="11">Centrosomal protein of 290 kDa</fullName>
    </submittedName>
</protein>
<evidence type="ECO:0000256" key="7">
    <source>
        <dbReference type="ARBA" id="ARBA00023273"/>
    </source>
</evidence>
<feature type="coiled-coil region" evidence="8">
    <location>
        <begin position="351"/>
        <end position="439"/>
    </location>
</feature>
<evidence type="ECO:0000256" key="8">
    <source>
        <dbReference type="SAM" id="Coils"/>
    </source>
</evidence>
<keyword evidence="6" id="KW-0206">Cytoskeleton</keyword>
<feature type="compositionally biased region" description="Basic and acidic residues" evidence="9">
    <location>
        <begin position="1948"/>
        <end position="1966"/>
    </location>
</feature>
<keyword evidence="7" id="KW-0966">Cell projection</keyword>
<organism evidence="10 11">
    <name type="scientific">Frankliniella occidentalis</name>
    <name type="common">Western flower thrips</name>
    <name type="synonym">Euthrips occidentalis</name>
    <dbReference type="NCBI Taxonomy" id="133901"/>
    <lineage>
        <taxon>Eukaryota</taxon>
        <taxon>Metazoa</taxon>
        <taxon>Ecdysozoa</taxon>
        <taxon>Arthropoda</taxon>
        <taxon>Hexapoda</taxon>
        <taxon>Insecta</taxon>
        <taxon>Pterygota</taxon>
        <taxon>Neoptera</taxon>
        <taxon>Paraneoptera</taxon>
        <taxon>Thysanoptera</taxon>
        <taxon>Terebrantia</taxon>
        <taxon>Thripoidea</taxon>
        <taxon>Thripidae</taxon>
        <taxon>Frankliniella</taxon>
    </lineage>
</organism>
<dbReference type="InterPro" id="IPR026201">
    <property type="entry name" value="Cep290"/>
</dbReference>
<proteinExistence type="predicted"/>
<dbReference type="GeneID" id="113211678"/>
<feature type="coiled-coil region" evidence="8">
    <location>
        <begin position="2044"/>
        <end position="2071"/>
    </location>
</feature>
<gene>
    <name evidence="11" type="primary">LOC113211678</name>
</gene>
<feature type="coiled-coil region" evidence="8">
    <location>
        <begin position="1442"/>
        <end position="1483"/>
    </location>
</feature>
<reference evidence="11" key="1">
    <citation type="submission" date="2025-08" db="UniProtKB">
        <authorList>
            <consortium name="RefSeq"/>
        </authorList>
    </citation>
    <scope>IDENTIFICATION</scope>
    <source>
        <tissue evidence="11">Whole organism</tissue>
    </source>
</reference>
<evidence type="ECO:0000256" key="2">
    <source>
        <dbReference type="ARBA" id="ARBA00004300"/>
    </source>
</evidence>
<sequence length="2122" mass="244968">MASHVKSSKLEQPFLFIATSNCHNTNTNIQSDDERDDIAQSLCGENLDKSNNINQLKSSVKLLQRCLGFKVEQVISLGLELDELASKQGAEEARLVQELNDLRAQLTKSSRENIQNGVESEDDIRQLLHVSELNAQKLLAEVQAQEQEQLSNKIEIEKLESQLAAIENDRLQLKRELSALKEEIHDQHKEVETDMQEPQKKHHQLVESLRQKNKHLSHLLNDIETSEKENIVLREKLTNVKIELAEATKNIMHITGDIVTLQITKEELSEKLRHSEQMCEALSQQIQELVSEKEKRDAELECFEEEVDVRIQEWKEIAILKEGELSDLREQLTHQSLKGQYIMKNCESEQIILLSQTLQKRESQIDELQSQLTQATKDLNETTSLLENMHRASELSQAGPVPKDIEVTEKQLLAAEEKIKILEEKLQDAENDAVGKSEEITKLIIQLRGYEAGEFGLTEALAQIKELSLQKAVRDKHIEQLVETANSLRHTSDCLQEENLTLRERLHISPEEQVLTSTVVLKNKEQNVYKVQQQRIDRLEEDLISAKMDRRFLSQQILSLKNKLCDFQKHPQDVQKPGNKQQNRQQADARAAARKIRALQQEQRQLDNEHQVLIEENEALRQGLHDILDSVHNQDGKSNVRLESKVLEQLLHALDSRHISGWYHPAMRIQAKVNAVEGSNEALREQLHSMREEELKIQDELHKAKLHIAELEGNMTEAQAPSHPTDEACSQKLKTEKESLPFVLPVELSAQGCDLISKMNNHLLQVLHENEVEKSHMNETVRIQKEFQLHLDDVVSQLTQTIQQQNTEKQRWEEEKSKLEDDIVSMKANLAASEARISQLSSLWDTFAAQDEIKSGIVKDIYNAVDLLAEKEKYCRIAKSALQYAQNTKNQCKVTKSEWNTSKDRLMKQMKDLLKFKKTSLLRMTDLQMMSINSVPVASLIAANKQREEIAFKYNQLLRQLEISENKSSMKIKQLMTELEQERDVKHDLARRLEDVNKKLWSKNIDSNDSSQELSTLLARTEAEALRDKHHAQHAEKMAGIIKEEVKLLSGRCSMLEEEVVALLKTNQENKIETSFFCHLCSIRNKSGDEDSVESQLSKAQAEVMELQVSRETLQELADISQAQVQMLDQLHERSELQLDSLRQVLYKLQGETDLSSELVRLSEELCASQVSEMSAWNQITSLEKWNSEVLEANETQAKEIEELNNKLNVEKQQFLEQFGKMQEEIINLRGHSENTLPLPFFHLLVTAYTQCSAENKDLWHCLQDVKEELFSLKSDSEKDRVSCQQTLELQRAIQASHSDVECQRLMELWAAELTELKINALKSTRLLDTLESNLKQAHERLQNREMLLSSLEQQMLSFGTKRQSRDRHKETVVNLSERSRSTTEVNIQNTTKILEPSEKELEHKDDIHVDISSPHKVTNALLVEQVTDSQDAKETNACSEDDHLKEQIKKYQEEILKLNEILKSKENELESGRNLLRDMQHSLQNKEVSLQRIEHSQHVNSGILESCDSKFTNEDKIALQATVDSLQNIIVQKEDTISRYQKFLQDIREEDGRIISALQEHLRVQQADLTAQEQAYVRLKISMRQLSLEVNGENYSKASLNLHLMRSNELEDEVALLKAKVQAQSSELQQKQQEASYWRSAVQQHLSCIEDLNNRLSDSGNVEKKPPLSSPSHEKLMPSPSKSIILTTSLNKNYFEKQNWRRPRAMEGYSKVTESQIHMQINSEVTELRNKIQQMEEQEQRQKNEIQRLRDQIPIYSRRVHQSQAGAILPERETELLKKIKSMDQQMEQLKADHEKTLLQHTQQESKKVKSAENVARWDERKKHQIQIERLKSSLQEQTDETALLLDKVDRMHSTIHRLEREKIALEHQLKNLLHVQQEKTMLEERLKNLENNELTQCMFEELQNDRDKLLKEVQTLRVKGSASNVENKLSSTMLCELNSQKDEMYTKTKAQREKDISRDNDRMKHQSSNAAERDKANLLKANLELECQNLELKLELEKLRAEAPCLRHKVTHLERLLNATQEQKIAQSSAQPFSETLGMEEKTNLQQLVRHLSAQLEAANQRVQSLENFSDNGKLAALQTELSQKSLLLGKVKILLERAAFKERQLTEQVCRLQSEIDLK</sequence>
<feature type="coiled-coil region" evidence="8">
    <location>
        <begin position="666"/>
        <end position="700"/>
    </location>
</feature>
<evidence type="ECO:0000256" key="3">
    <source>
        <dbReference type="ARBA" id="ARBA00022490"/>
    </source>
</evidence>
<feature type="region of interest" description="Disordered" evidence="9">
    <location>
        <begin position="1657"/>
        <end position="1680"/>
    </location>
</feature>
<dbReference type="RefSeq" id="XP_052121068.1">
    <property type="nucleotide sequence ID" value="XM_052265108.1"/>
</dbReference>
<feature type="coiled-coil region" evidence="8">
    <location>
        <begin position="1719"/>
        <end position="1921"/>
    </location>
</feature>
<dbReference type="KEGG" id="foc:113211678"/>
<keyword evidence="3" id="KW-0963">Cytoplasm</keyword>
<feature type="coiled-coil region" evidence="8">
    <location>
        <begin position="1090"/>
        <end position="1117"/>
    </location>
</feature>
<dbReference type="PANTHER" id="PTHR18879:SF20">
    <property type="entry name" value="CENTROSOMAL PROTEIN OF 290 KDA"/>
    <property type="match status" value="1"/>
</dbReference>
<feature type="compositionally biased region" description="Low complexity" evidence="9">
    <location>
        <begin position="581"/>
        <end position="590"/>
    </location>
</feature>
<feature type="coiled-coil region" evidence="8">
    <location>
        <begin position="1328"/>
        <end position="1355"/>
    </location>
</feature>
<feature type="coiled-coil region" evidence="8">
    <location>
        <begin position="1608"/>
        <end position="1635"/>
    </location>
</feature>
<feature type="region of interest" description="Disordered" evidence="9">
    <location>
        <begin position="570"/>
        <end position="590"/>
    </location>
</feature>
<dbReference type="GO" id="GO:0097711">
    <property type="term" value="P:ciliary basal body-plasma membrane docking"/>
    <property type="evidence" value="ECO:0007669"/>
    <property type="project" value="TreeGrafter"/>
</dbReference>
<evidence type="ECO:0000256" key="4">
    <source>
        <dbReference type="ARBA" id="ARBA00022794"/>
    </source>
</evidence>
<dbReference type="Proteomes" id="UP000504606">
    <property type="component" value="Unplaced"/>
</dbReference>
<feature type="coiled-coil region" evidence="8">
    <location>
        <begin position="972"/>
        <end position="999"/>
    </location>
</feature>
<feature type="compositionally biased region" description="Basic and acidic residues" evidence="9">
    <location>
        <begin position="1662"/>
        <end position="1677"/>
    </location>
</feature>
<feature type="coiled-coil region" evidence="8">
    <location>
        <begin position="795"/>
        <end position="836"/>
    </location>
</feature>
<evidence type="ECO:0000256" key="5">
    <source>
        <dbReference type="ARBA" id="ARBA00023054"/>
    </source>
</evidence>
<evidence type="ECO:0000256" key="9">
    <source>
        <dbReference type="SAM" id="MobiDB-lite"/>
    </source>
</evidence>
<dbReference type="GO" id="GO:1905515">
    <property type="term" value="P:non-motile cilium assembly"/>
    <property type="evidence" value="ECO:0007669"/>
    <property type="project" value="TreeGrafter"/>
</dbReference>
<evidence type="ECO:0000313" key="10">
    <source>
        <dbReference type="Proteomes" id="UP000504606"/>
    </source>
</evidence>
<evidence type="ECO:0000256" key="1">
    <source>
        <dbReference type="ARBA" id="ARBA00004120"/>
    </source>
</evidence>
<feature type="coiled-coil region" evidence="8">
    <location>
        <begin position="1187"/>
        <end position="1225"/>
    </location>
</feature>
<dbReference type="OrthoDB" id="6351660at2759"/>
<dbReference type="GO" id="GO:0034451">
    <property type="term" value="C:centriolar satellite"/>
    <property type="evidence" value="ECO:0007669"/>
    <property type="project" value="TreeGrafter"/>
</dbReference>
<dbReference type="GO" id="GO:1905349">
    <property type="term" value="P:ciliary transition zone assembly"/>
    <property type="evidence" value="ECO:0007669"/>
    <property type="project" value="TreeGrafter"/>
</dbReference>
<keyword evidence="10" id="KW-1185">Reference proteome</keyword>